<dbReference type="Gene3D" id="1.25.10.10">
    <property type="entry name" value="Leucine-rich Repeat Variant"/>
    <property type="match status" value="1"/>
</dbReference>
<feature type="domain" description="TOG" evidence="2">
    <location>
        <begin position="460"/>
        <end position="692"/>
    </location>
</feature>
<protein>
    <submittedName>
        <fullName evidence="3">TOG array regulator of axonemal microtubules protein 1</fullName>
    </submittedName>
</protein>
<evidence type="ECO:0000313" key="3">
    <source>
        <dbReference type="EMBL" id="KAF0314623.1"/>
    </source>
</evidence>
<evidence type="ECO:0000313" key="4">
    <source>
        <dbReference type="Proteomes" id="UP000440578"/>
    </source>
</evidence>
<dbReference type="InterPro" id="IPR034085">
    <property type="entry name" value="TOG"/>
</dbReference>
<dbReference type="Pfam" id="PF12348">
    <property type="entry name" value="CLASP_N"/>
    <property type="match status" value="1"/>
</dbReference>
<keyword evidence="4" id="KW-1185">Reference proteome</keyword>
<gene>
    <name evidence="3" type="primary">Togaram1_0</name>
    <name evidence="3" type="ORF">FJT64_014960</name>
</gene>
<reference evidence="3 4" key="1">
    <citation type="submission" date="2019-07" db="EMBL/GenBank/DDBJ databases">
        <title>Draft genome assembly of a fouling barnacle, Amphibalanus amphitrite (Darwin, 1854): The first reference genome for Thecostraca.</title>
        <authorList>
            <person name="Kim W."/>
        </authorList>
    </citation>
    <scope>NUCLEOTIDE SEQUENCE [LARGE SCALE GENOMIC DNA]</scope>
    <source>
        <strain evidence="3">SNU_AA5</strain>
        <tissue evidence="3">Soma without cirri and trophi</tissue>
    </source>
</reference>
<dbReference type="PANTHER" id="PTHR21567">
    <property type="entry name" value="CLASP"/>
    <property type="match status" value="1"/>
</dbReference>
<dbReference type="OrthoDB" id="63891at2759"/>
<evidence type="ECO:0000259" key="2">
    <source>
        <dbReference type="SMART" id="SM01349"/>
    </source>
</evidence>
<comment type="caution">
    <text evidence="3">The sequence shown here is derived from an EMBL/GenBank/DDBJ whole genome shotgun (WGS) entry which is preliminary data.</text>
</comment>
<organism evidence="3 4">
    <name type="scientific">Amphibalanus amphitrite</name>
    <name type="common">Striped barnacle</name>
    <name type="synonym">Balanus amphitrite</name>
    <dbReference type="NCBI Taxonomy" id="1232801"/>
    <lineage>
        <taxon>Eukaryota</taxon>
        <taxon>Metazoa</taxon>
        <taxon>Ecdysozoa</taxon>
        <taxon>Arthropoda</taxon>
        <taxon>Crustacea</taxon>
        <taxon>Multicrustacea</taxon>
        <taxon>Cirripedia</taxon>
        <taxon>Thoracica</taxon>
        <taxon>Thoracicalcarea</taxon>
        <taxon>Balanomorpha</taxon>
        <taxon>Balanoidea</taxon>
        <taxon>Balanidae</taxon>
        <taxon>Amphibalaninae</taxon>
        <taxon>Amphibalanus</taxon>
    </lineage>
</organism>
<dbReference type="GO" id="GO:0000226">
    <property type="term" value="P:microtubule cytoskeleton organization"/>
    <property type="evidence" value="ECO:0007669"/>
    <property type="project" value="TreeGrafter"/>
</dbReference>
<dbReference type="EMBL" id="VIIS01000010">
    <property type="protein sequence ID" value="KAF0314623.1"/>
    <property type="molecule type" value="Genomic_DNA"/>
</dbReference>
<name>A0A6A4X8L9_AMPAM</name>
<dbReference type="InterPro" id="IPR024395">
    <property type="entry name" value="CLASP_N_dom"/>
</dbReference>
<feature type="compositionally biased region" description="Pro residues" evidence="1">
    <location>
        <begin position="82"/>
        <end position="94"/>
    </location>
</feature>
<dbReference type="GO" id="GO:0008017">
    <property type="term" value="F:microtubule binding"/>
    <property type="evidence" value="ECO:0007669"/>
    <property type="project" value="TreeGrafter"/>
</dbReference>
<sequence>MGGKPSRQQTPVERIRHDSDPNPLQGKSTSSAPQPPGHRYSYHGDSPSSTSLSPTPGGRPRTGELRLPRLAPPVPRGAAARPSPPPPPPVSPPLPYLFRRPAALRLRLATRPAMASAPAAELAQRCCRRWPAADVLVALQSLPPDRRRAFRGPLLTQLEEELRKLSRQSQGAAPSRARSEAILSFLEPHLLLDGSGDQQPEDLWSWAEWRGRVQRWTGWPAPDRSPEPPPAALWHRFIGRAAPAMAERPHRESAEVTDVGATDRCELLKRELIHGLAGLGDMLRRDNSSRISYGGTDQVDRVLRAPTKHSQFAFTADDHSGSSDEDPNGITLSNTTRSKLKLLTKRNEMRKGLERAGHREPADPHHAHKEERVRNGRHPEAEGVNGAVHSRLGSHLSGSEKQPHAPPSPSIERKSGSMQNLATHRPKQPTLPKSKTFGADMNKSSVPSSASSVFGQQLERFANPRQALDEAYRKLNSDDWEREVSGLTDLVRLFRHHPDTVSGDLKAVVAAIVKQMKNLRSQVLRAAVQTSAEMFQHVGRAAEPNMESMVAILLQKTSDTNKFIKADSNRALDMMLENVSVSRAVAVVIGEGLGHRSSQVRATVARLLAAVVTRLGPAGSLGGQKDITDKLVPAAAQLVREGDLQTRIHAKEIFHVWLQHPDLDKVLSKYLNSTVKRDIDKVIDNIRNEVPAAAATLKSVSLTLVS</sequence>
<feature type="compositionally biased region" description="Low complexity" evidence="1">
    <location>
        <begin position="46"/>
        <end position="56"/>
    </location>
</feature>
<feature type="region of interest" description="Disordered" evidence="1">
    <location>
        <begin position="1"/>
        <end position="94"/>
    </location>
</feature>
<accession>A0A6A4X8L9</accession>
<dbReference type="InterPro" id="IPR016024">
    <property type="entry name" value="ARM-type_fold"/>
</dbReference>
<feature type="compositionally biased region" description="Basic and acidic residues" evidence="1">
    <location>
        <begin position="345"/>
        <end position="381"/>
    </location>
</feature>
<dbReference type="InterPro" id="IPR011989">
    <property type="entry name" value="ARM-like"/>
</dbReference>
<dbReference type="AlphaFoldDB" id="A0A6A4X8L9"/>
<dbReference type="GO" id="GO:0005929">
    <property type="term" value="C:cilium"/>
    <property type="evidence" value="ECO:0007669"/>
    <property type="project" value="TreeGrafter"/>
</dbReference>
<feature type="region of interest" description="Disordered" evidence="1">
    <location>
        <begin position="313"/>
        <end position="450"/>
    </location>
</feature>
<dbReference type="GO" id="GO:0005881">
    <property type="term" value="C:cytoplasmic microtubule"/>
    <property type="evidence" value="ECO:0007669"/>
    <property type="project" value="TreeGrafter"/>
</dbReference>
<dbReference type="PANTHER" id="PTHR21567:SF87">
    <property type="entry name" value="CRESCERIN-LIKE PROTEIN CHE-12"/>
    <property type="match status" value="1"/>
</dbReference>
<proteinExistence type="predicted"/>
<feature type="compositionally biased region" description="Polar residues" evidence="1">
    <location>
        <begin position="1"/>
        <end position="11"/>
    </location>
</feature>
<dbReference type="Proteomes" id="UP000440578">
    <property type="component" value="Unassembled WGS sequence"/>
</dbReference>
<evidence type="ECO:0000256" key="1">
    <source>
        <dbReference type="SAM" id="MobiDB-lite"/>
    </source>
</evidence>
<dbReference type="SUPFAM" id="SSF48371">
    <property type="entry name" value="ARM repeat"/>
    <property type="match status" value="1"/>
</dbReference>
<dbReference type="SMART" id="SM01349">
    <property type="entry name" value="TOG"/>
    <property type="match status" value="1"/>
</dbReference>